<reference evidence="2" key="1">
    <citation type="submission" date="2020-04" db="EMBL/GenBank/DDBJ databases">
        <authorList>
            <person name="Alioto T."/>
            <person name="Alioto T."/>
            <person name="Gomez Garrido J."/>
        </authorList>
    </citation>
    <scope>NUCLEOTIDE SEQUENCE</scope>
    <source>
        <strain evidence="2">A484AB</strain>
    </source>
</reference>
<organism evidence="2 3">
    <name type="scientific">Paramuricea clavata</name>
    <name type="common">Red gorgonian</name>
    <name type="synonym">Violescent sea-whip</name>
    <dbReference type="NCBI Taxonomy" id="317549"/>
    <lineage>
        <taxon>Eukaryota</taxon>
        <taxon>Metazoa</taxon>
        <taxon>Cnidaria</taxon>
        <taxon>Anthozoa</taxon>
        <taxon>Octocorallia</taxon>
        <taxon>Malacalcyonacea</taxon>
        <taxon>Plexauridae</taxon>
        <taxon>Paramuricea</taxon>
    </lineage>
</organism>
<dbReference type="PANTHER" id="PTHR47331:SF5">
    <property type="entry name" value="RIBONUCLEASE H"/>
    <property type="match status" value="1"/>
</dbReference>
<dbReference type="PANTHER" id="PTHR47331">
    <property type="entry name" value="PHD-TYPE DOMAIN-CONTAINING PROTEIN"/>
    <property type="match status" value="1"/>
</dbReference>
<dbReference type="Proteomes" id="UP001152795">
    <property type="component" value="Unassembled WGS sequence"/>
</dbReference>
<name>A0A6S7LPL0_PARCT</name>
<dbReference type="EMBL" id="CACRXK020026266">
    <property type="protein sequence ID" value="CAB4040093.1"/>
    <property type="molecule type" value="Genomic_DNA"/>
</dbReference>
<dbReference type="AlphaFoldDB" id="A0A6S7LPL0"/>
<protein>
    <submittedName>
        <fullName evidence="2">Uncharacterized protein</fullName>
    </submittedName>
</protein>
<proteinExistence type="predicted"/>
<comment type="caution">
    <text evidence="2">The sequence shown here is derived from an EMBL/GenBank/DDBJ whole genome shotgun (WGS) entry which is preliminary data.</text>
</comment>
<evidence type="ECO:0000313" key="2">
    <source>
        <dbReference type="EMBL" id="CAB4040093.1"/>
    </source>
</evidence>
<accession>A0A6S7LPL0</accession>
<gene>
    <name evidence="2" type="ORF">PACLA_8A032920</name>
</gene>
<dbReference type="InterPro" id="IPR008042">
    <property type="entry name" value="Retrotrans_Pao"/>
</dbReference>
<sequence length="306" mass="35170">MERIKENEKHLNTADEKRKIFGKDTSCKEEDESFAKTMTGPQSSQSMTEKLLGVQWCTEEDCFVFDCKQFLDEEHKQHPTKKDVVRVTSKIYDPMGIITPLTVKLKLFCQSLFKKDIGCDEPLDEESSNSWKLLQQELREATPIKIPRCYFNRVISEDITASLEGFCDSSVKTYAAEALKGYIDISSIRCWSDSEVALYWICGETREWKQFVQNRVLEIRSLVPPELWNHCASKNNPADIPSRGTSPVELSNSMWFSGPEWLKIYADPSEQTSMNESEPPEKVIKQMKLKKSKKPSETSSLTRPVK</sequence>
<dbReference type="OrthoDB" id="5983986at2759"/>
<evidence type="ECO:0000313" key="3">
    <source>
        <dbReference type="Proteomes" id="UP001152795"/>
    </source>
</evidence>
<feature type="region of interest" description="Disordered" evidence="1">
    <location>
        <begin position="267"/>
        <end position="306"/>
    </location>
</feature>
<dbReference type="Pfam" id="PF05380">
    <property type="entry name" value="Peptidase_A17"/>
    <property type="match status" value="1"/>
</dbReference>
<evidence type="ECO:0000256" key="1">
    <source>
        <dbReference type="SAM" id="MobiDB-lite"/>
    </source>
</evidence>
<keyword evidence="3" id="KW-1185">Reference proteome</keyword>